<dbReference type="EMBL" id="GL385410">
    <property type="protein sequence ID" value="EJT68873.1"/>
    <property type="molecule type" value="Genomic_DNA"/>
</dbReference>
<keyword evidence="3" id="KW-1185">Reference proteome</keyword>
<dbReference type="HOGENOM" id="CLU_1288972_0_0_1"/>
<evidence type="ECO:0000313" key="3">
    <source>
        <dbReference type="Proteomes" id="UP000006039"/>
    </source>
</evidence>
<protein>
    <submittedName>
        <fullName evidence="1 2">Uncharacterized protein</fullName>
    </submittedName>
</protein>
<dbReference type="Proteomes" id="UP000006039">
    <property type="component" value="Unassembled WGS sequence"/>
</dbReference>
<organism evidence="1">
    <name type="scientific">Gaeumannomyces tritici (strain R3-111a-1)</name>
    <name type="common">Wheat and barley take-all root rot fungus</name>
    <name type="synonym">Gaeumannomyces graminis var. tritici</name>
    <dbReference type="NCBI Taxonomy" id="644352"/>
    <lineage>
        <taxon>Eukaryota</taxon>
        <taxon>Fungi</taxon>
        <taxon>Dikarya</taxon>
        <taxon>Ascomycota</taxon>
        <taxon>Pezizomycotina</taxon>
        <taxon>Sordariomycetes</taxon>
        <taxon>Sordariomycetidae</taxon>
        <taxon>Magnaporthales</taxon>
        <taxon>Magnaporthaceae</taxon>
        <taxon>Gaeumannomyces</taxon>
    </lineage>
</organism>
<gene>
    <name evidence="2" type="primary">20353995</name>
    <name evidence="1" type="ORF">GGTG_13537</name>
</gene>
<reference evidence="2" key="5">
    <citation type="submission" date="2018-04" db="UniProtKB">
        <authorList>
            <consortium name="EnsemblFungi"/>
        </authorList>
    </citation>
    <scope>IDENTIFICATION</scope>
    <source>
        <strain evidence="2">R3-111a-1</strain>
    </source>
</reference>
<dbReference type="EnsemblFungi" id="EJT68873">
    <property type="protein sequence ID" value="EJT68873"/>
    <property type="gene ID" value="GGTG_13537"/>
</dbReference>
<dbReference type="RefSeq" id="XP_009229712.1">
    <property type="nucleotide sequence ID" value="XM_009231448.1"/>
</dbReference>
<evidence type="ECO:0000313" key="2">
    <source>
        <dbReference type="EnsemblFungi" id="EJT68873"/>
    </source>
</evidence>
<dbReference type="GeneID" id="20353995"/>
<sequence length="214" mass="23326">MILFVFNQQPSAADDRKRSSLKKLGCRNLIALGLTLKIKELKDVGVGVIDDLVTAGPHIGDRLEKRIFSNRDIYNCVVGVGAELTTSAYEKFLSVTSSWPSSRTSDTGTQGRLQTTALCNETPPAAHSGLTSEAAQQPINQATTALLDASTPHPCDYHKILHLFANTTSGNQSLEPVDEWCLDFSFMEFLPGEVSFTFYQQGSHQGGSAPHPHY</sequence>
<proteinExistence type="predicted"/>
<dbReference type="AlphaFoldDB" id="J3PJ55"/>
<evidence type="ECO:0000313" key="1">
    <source>
        <dbReference type="EMBL" id="EJT68873.1"/>
    </source>
</evidence>
<reference evidence="1" key="2">
    <citation type="submission" date="2010-07" db="EMBL/GenBank/DDBJ databases">
        <authorList>
            <consortium name="The Broad Institute Genome Sequencing Platform"/>
            <consortium name="Broad Institute Genome Sequencing Center for Infectious Disease"/>
            <person name="Ma L.-J."/>
            <person name="Dead R."/>
            <person name="Young S."/>
            <person name="Zeng Q."/>
            <person name="Koehrsen M."/>
            <person name="Alvarado L."/>
            <person name="Berlin A."/>
            <person name="Chapman S.B."/>
            <person name="Chen Z."/>
            <person name="Freedman E."/>
            <person name="Gellesch M."/>
            <person name="Goldberg J."/>
            <person name="Griggs A."/>
            <person name="Gujja S."/>
            <person name="Heilman E.R."/>
            <person name="Heiman D."/>
            <person name="Hepburn T."/>
            <person name="Howarth C."/>
            <person name="Jen D."/>
            <person name="Larson L."/>
            <person name="Mehta T."/>
            <person name="Neiman D."/>
            <person name="Pearson M."/>
            <person name="Roberts A."/>
            <person name="Saif S."/>
            <person name="Shea T."/>
            <person name="Shenoy N."/>
            <person name="Sisk P."/>
            <person name="Stolte C."/>
            <person name="Sykes S."/>
            <person name="Walk T."/>
            <person name="White J."/>
            <person name="Yandava C."/>
            <person name="Haas B."/>
            <person name="Nusbaum C."/>
            <person name="Birren B."/>
        </authorList>
    </citation>
    <scope>NUCLEOTIDE SEQUENCE</scope>
    <source>
        <strain evidence="1">R3-111a-1</strain>
    </source>
</reference>
<reference evidence="3" key="1">
    <citation type="submission" date="2010-07" db="EMBL/GenBank/DDBJ databases">
        <title>The genome sequence of Gaeumannomyces graminis var. tritici strain R3-111a-1.</title>
        <authorList>
            <consortium name="The Broad Institute Genome Sequencing Platform"/>
            <person name="Ma L.-J."/>
            <person name="Dead R."/>
            <person name="Young S."/>
            <person name="Zeng Q."/>
            <person name="Koehrsen M."/>
            <person name="Alvarado L."/>
            <person name="Berlin A."/>
            <person name="Chapman S.B."/>
            <person name="Chen Z."/>
            <person name="Freedman E."/>
            <person name="Gellesch M."/>
            <person name="Goldberg J."/>
            <person name="Griggs A."/>
            <person name="Gujja S."/>
            <person name="Heilman E.R."/>
            <person name="Heiman D."/>
            <person name="Hepburn T."/>
            <person name="Howarth C."/>
            <person name="Jen D."/>
            <person name="Larson L."/>
            <person name="Mehta T."/>
            <person name="Neiman D."/>
            <person name="Pearson M."/>
            <person name="Roberts A."/>
            <person name="Saif S."/>
            <person name="Shea T."/>
            <person name="Shenoy N."/>
            <person name="Sisk P."/>
            <person name="Stolte C."/>
            <person name="Sykes S."/>
            <person name="Walk T."/>
            <person name="White J."/>
            <person name="Yandava C."/>
            <person name="Haas B."/>
            <person name="Nusbaum C."/>
            <person name="Birren B."/>
        </authorList>
    </citation>
    <scope>NUCLEOTIDE SEQUENCE [LARGE SCALE GENOMIC DNA]</scope>
    <source>
        <strain evidence="3">R3-111a-1</strain>
    </source>
</reference>
<dbReference type="VEuPathDB" id="FungiDB:GGTG_13537"/>
<reference evidence="2" key="4">
    <citation type="journal article" date="2015" name="G3 (Bethesda)">
        <title>Genome sequences of three phytopathogenic species of the Magnaporthaceae family of fungi.</title>
        <authorList>
            <person name="Okagaki L.H."/>
            <person name="Nunes C.C."/>
            <person name="Sailsbery J."/>
            <person name="Clay B."/>
            <person name="Brown D."/>
            <person name="John T."/>
            <person name="Oh Y."/>
            <person name="Young N."/>
            <person name="Fitzgerald M."/>
            <person name="Haas B.J."/>
            <person name="Zeng Q."/>
            <person name="Young S."/>
            <person name="Adiconis X."/>
            <person name="Fan L."/>
            <person name="Levin J.Z."/>
            <person name="Mitchell T.K."/>
            <person name="Okubara P.A."/>
            <person name="Farman M.L."/>
            <person name="Kohn L.M."/>
            <person name="Birren B."/>
            <person name="Ma L.-J."/>
            <person name="Dean R.A."/>
        </authorList>
    </citation>
    <scope>NUCLEOTIDE SEQUENCE</scope>
    <source>
        <strain evidence="2">R3-111a-1</strain>
    </source>
</reference>
<accession>J3PJ55</accession>
<reference evidence="1" key="3">
    <citation type="submission" date="2010-09" db="EMBL/GenBank/DDBJ databases">
        <title>Annotation of Gaeumannomyces graminis var. tritici R3-111a-1.</title>
        <authorList>
            <consortium name="The Broad Institute Genome Sequencing Platform"/>
            <person name="Ma L.-J."/>
            <person name="Dead R."/>
            <person name="Young S.K."/>
            <person name="Zeng Q."/>
            <person name="Gargeya S."/>
            <person name="Fitzgerald M."/>
            <person name="Haas B."/>
            <person name="Abouelleil A."/>
            <person name="Alvarado L."/>
            <person name="Arachchi H.M."/>
            <person name="Berlin A."/>
            <person name="Brown A."/>
            <person name="Chapman S.B."/>
            <person name="Chen Z."/>
            <person name="Dunbar C."/>
            <person name="Freedman E."/>
            <person name="Gearin G."/>
            <person name="Gellesch M."/>
            <person name="Goldberg J."/>
            <person name="Griggs A."/>
            <person name="Gujja S."/>
            <person name="Heiman D."/>
            <person name="Howarth C."/>
            <person name="Larson L."/>
            <person name="Lui A."/>
            <person name="MacDonald P.J.P."/>
            <person name="Mehta T."/>
            <person name="Montmayeur A."/>
            <person name="Murphy C."/>
            <person name="Neiman D."/>
            <person name="Pearson M."/>
            <person name="Priest M."/>
            <person name="Roberts A."/>
            <person name="Saif S."/>
            <person name="Shea T."/>
            <person name="Shenoy N."/>
            <person name="Sisk P."/>
            <person name="Stolte C."/>
            <person name="Sykes S."/>
            <person name="Yandava C."/>
            <person name="Wortman J."/>
            <person name="Nusbaum C."/>
            <person name="Birren B."/>
        </authorList>
    </citation>
    <scope>NUCLEOTIDE SEQUENCE</scope>
    <source>
        <strain evidence="1">R3-111a-1</strain>
    </source>
</reference>
<name>J3PJ55_GAET3</name>